<keyword evidence="1" id="KW-0812">Transmembrane</keyword>
<reference evidence="2" key="2">
    <citation type="journal article" date="2022" name="Microbiol. Resour. Announc.">
        <title>Metagenome Sequencing to Explore Phylogenomics of Terrestrial Cyanobacteria.</title>
        <authorList>
            <person name="Ward R.D."/>
            <person name="Stajich J.E."/>
            <person name="Johansen J.R."/>
            <person name="Huntemann M."/>
            <person name="Clum A."/>
            <person name="Foster B."/>
            <person name="Foster B."/>
            <person name="Roux S."/>
            <person name="Palaniappan K."/>
            <person name="Varghese N."/>
            <person name="Mukherjee S."/>
            <person name="Reddy T.B.K."/>
            <person name="Daum C."/>
            <person name="Copeland A."/>
            <person name="Chen I.A."/>
            <person name="Ivanova N.N."/>
            <person name="Kyrpides N.C."/>
            <person name="Shapiro N."/>
            <person name="Eloe-Fadrosh E.A."/>
            <person name="Pietrasiak N."/>
        </authorList>
    </citation>
    <scope>NUCLEOTIDE SEQUENCE</scope>
    <source>
        <strain evidence="2">CPER-KK1</strain>
    </source>
</reference>
<keyword evidence="1" id="KW-0472">Membrane</keyword>
<gene>
    <name evidence="2" type="ORF">KME25_02170</name>
</gene>
<dbReference type="Proteomes" id="UP000753908">
    <property type="component" value="Unassembled WGS sequence"/>
</dbReference>
<protein>
    <submittedName>
        <fullName evidence="2">Uncharacterized protein</fullName>
    </submittedName>
</protein>
<reference evidence="2" key="1">
    <citation type="submission" date="2021-05" db="EMBL/GenBank/DDBJ databases">
        <authorList>
            <person name="Pietrasiak N."/>
            <person name="Ward R."/>
            <person name="Stajich J.E."/>
            <person name="Kurbessoian T."/>
        </authorList>
    </citation>
    <scope>NUCLEOTIDE SEQUENCE</scope>
    <source>
        <strain evidence="2">CPER-KK1</strain>
    </source>
</reference>
<evidence type="ECO:0000313" key="3">
    <source>
        <dbReference type="Proteomes" id="UP000753908"/>
    </source>
</evidence>
<name>A0A951PHF8_9CYAN</name>
<sequence>MISFLSRPNVGQSIGLSFIALLSIFALGALQMPQLAQIRGGAKNASPEALQTEVKAEKVRLNLLQKVPAFGFDNLLADWAFLNFIQYFGDDEARAATGYRLGPDYFDVIIDRDPKFLQAYFFLSGSGSLYAGMPERSVALMDKGLKSLAPQSPPKSYYVWRYKATDELLFLGDAQAARQSYEKAAEWASTYSDEESKNIVAISRRSAGSLARNPLSKSAQVNAWSMVLSNALDDRTRQLAISRIEALGGKVIVTPQGARIQLPKTD</sequence>
<evidence type="ECO:0000256" key="1">
    <source>
        <dbReference type="SAM" id="Phobius"/>
    </source>
</evidence>
<feature type="transmembrane region" description="Helical" evidence="1">
    <location>
        <begin position="12"/>
        <end position="30"/>
    </location>
</feature>
<keyword evidence="1" id="KW-1133">Transmembrane helix</keyword>
<dbReference type="EMBL" id="JAHHIF010000002">
    <property type="protein sequence ID" value="MBW4543244.1"/>
    <property type="molecule type" value="Genomic_DNA"/>
</dbReference>
<evidence type="ECO:0000313" key="2">
    <source>
        <dbReference type="EMBL" id="MBW4543244.1"/>
    </source>
</evidence>
<dbReference type="AlphaFoldDB" id="A0A951PHF8"/>
<accession>A0A951PHF8</accession>
<organism evidence="2 3">
    <name type="scientific">Symplocastrum torsivum CPER-KK1</name>
    <dbReference type="NCBI Taxonomy" id="450513"/>
    <lineage>
        <taxon>Bacteria</taxon>
        <taxon>Bacillati</taxon>
        <taxon>Cyanobacteriota</taxon>
        <taxon>Cyanophyceae</taxon>
        <taxon>Oscillatoriophycideae</taxon>
        <taxon>Oscillatoriales</taxon>
        <taxon>Microcoleaceae</taxon>
        <taxon>Symplocastrum</taxon>
    </lineage>
</organism>
<comment type="caution">
    <text evidence="2">The sequence shown here is derived from an EMBL/GenBank/DDBJ whole genome shotgun (WGS) entry which is preliminary data.</text>
</comment>
<proteinExistence type="predicted"/>